<evidence type="ECO:0000256" key="1">
    <source>
        <dbReference type="ARBA" id="ARBA00007435"/>
    </source>
</evidence>
<dbReference type="Pfam" id="PF01541">
    <property type="entry name" value="GIY-YIG"/>
    <property type="match status" value="1"/>
</dbReference>
<gene>
    <name evidence="3" type="ORF">ACD_3C00107G0001</name>
</gene>
<dbReference type="InterPro" id="IPR000305">
    <property type="entry name" value="GIY-YIG_endonuc"/>
</dbReference>
<protein>
    <submittedName>
        <fullName evidence="3">Excinuclease ABC subunit C</fullName>
    </submittedName>
</protein>
<name>K2FA80_9BACT</name>
<proteinExistence type="inferred from homology"/>
<evidence type="ECO:0000259" key="2">
    <source>
        <dbReference type="PROSITE" id="PS50164"/>
    </source>
</evidence>
<dbReference type="InterPro" id="IPR050190">
    <property type="entry name" value="UPF0213_domain"/>
</dbReference>
<dbReference type="InterPro" id="IPR035901">
    <property type="entry name" value="GIY-YIG_endonuc_sf"/>
</dbReference>
<organism evidence="3">
    <name type="scientific">uncultured bacterium</name>
    <name type="common">gcode 4</name>
    <dbReference type="NCBI Taxonomy" id="1234023"/>
    <lineage>
        <taxon>Bacteria</taxon>
        <taxon>environmental samples</taxon>
    </lineage>
</organism>
<dbReference type="AlphaFoldDB" id="K2FA80"/>
<dbReference type="Gene3D" id="3.40.1440.10">
    <property type="entry name" value="GIY-YIG endonuclease"/>
    <property type="match status" value="1"/>
</dbReference>
<feature type="domain" description="GIY-YIG" evidence="2">
    <location>
        <begin position="1"/>
        <end position="78"/>
    </location>
</feature>
<evidence type="ECO:0000313" key="3">
    <source>
        <dbReference type="EMBL" id="EKE28041.1"/>
    </source>
</evidence>
<sequence>MYSVYILKSDEDRYYIWSSSDIERRIKQHNLKTLSKWTKSYNNWILIHKDDFETKLDALVREKQIKSYKWWNAFKKLIHANVAQW</sequence>
<dbReference type="PANTHER" id="PTHR34477:SF1">
    <property type="entry name" value="UPF0213 PROTEIN YHBQ"/>
    <property type="match status" value="1"/>
</dbReference>
<dbReference type="EMBL" id="AMFJ01000381">
    <property type="protein sequence ID" value="EKE28041.1"/>
    <property type="molecule type" value="Genomic_DNA"/>
</dbReference>
<reference evidence="3" key="1">
    <citation type="journal article" date="2012" name="Science">
        <title>Fermentation, hydrogen, and sulfur metabolism in multiple uncultivated bacterial phyla.</title>
        <authorList>
            <person name="Wrighton K.C."/>
            <person name="Thomas B.C."/>
            <person name="Sharon I."/>
            <person name="Miller C.S."/>
            <person name="Castelle C.J."/>
            <person name="VerBerkmoes N.C."/>
            <person name="Wilkins M.J."/>
            <person name="Hettich R.L."/>
            <person name="Lipton M.S."/>
            <person name="Williams K.H."/>
            <person name="Long P.E."/>
            <person name="Banfield J.F."/>
        </authorList>
    </citation>
    <scope>NUCLEOTIDE SEQUENCE [LARGE SCALE GENOMIC DNA]</scope>
</reference>
<dbReference type="PANTHER" id="PTHR34477">
    <property type="entry name" value="UPF0213 PROTEIN YHBQ"/>
    <property type="match status" value="1"/>
</dbReference>
<comment type="similarity">
    <text evidence="1">Belongs to the UPF0213 family.</text>
</comment>
<dbReference type="SUPFAM" id="SSF82771">
    <property type="entry name" value="GIY-YIG endonuclease"/>
    <property type="match status" value="1"/>
</dbReference>
<comment type="caution">
    <text evidence="3">The sequence shown here is derived from an EMBL/GenBank/DDBJ whole genome shotgun (WGS) entry which is preliminary data.</text>
</comment>
<accession>K2FA80</accession>
<dbReference type="PROSITE" id="PS50164">
    <property type="entry name" value="GIY_YIG"/>
    <property type="match status" value="1"/>
</dbReference>